<accession>A0ABQ1Z178</accession>
<organism evidence="1 2">
    <name type="scientific">Paenibacillus silvae</name>
    <dbReference type="NCBI Taxonomy" id="1325358"/>
    <lineage>
        <taxon>Bacteria</taxon>
        <taxon>Bacillati</taxon>
        <taxon>Bacillota</taxon>
        <taxon>Bacilli</taxon>
        <taxon>Bacillales</taxon>
        <taxon>Paenibacillaceae</taxon>
        <taxon>Paenibacillus</taxon>
    </lineage>
</organism>
<dbReference type="RefSeq" id="WP_188591390.1">
    <property type="nucleotide sequence ID" value="NZ_BMFU01000001.1"/>
</dbReference>
<reference evidence="2" key="1">
    <citation type="journal article" date="2019" name="Int. J. Syst. Evol. Microbiol.">
        <title>The Global Catalogue of Microorganisms (GCM) 10K type strain sequencing project: providing services to taxonomists for standard genome sequencing and annotation.</title>
        <authorList>
            <consortium name="The Broad Institute Genomics Platform"/>
            <consortium name="The Broad Institute Genome Sequencing Center for Infectious Disease"/>
            <person name="Wu L."/>
            <person name="Ma J."/>
        </authorList>
    </citation>
    <scope>NUCLEOTIDE SEQUENCE [LARGE SCALE GENOMIC DNA]</scope>
    <source>
        <strain evidence="2">CGMCC 1.12770</strain>
    </source>
</reference>
<comment type="caution">
    <text evidence="1">The sequence shown here is derived from an EMBL/GenBank/DDBJ whole genome shotgun (WGS) entry which is preliminary data.</text>
</comment>
<evidence type="ECO:0000313" key="2">
    <source>
        <dbReference type="Proteomes" id="UP000652153"/>
    </source>
</evidence>
<proteinExistence type="predicted"/>
<name>A0ABQ1Z178_9BACL</name>
<dbReference type="Proteomes" id="UP000652153">
    <property type="component" value="Unassembled WGS sequence"/>
</dbReference>
<dbReference type="EMBL" id="BMFU01000001">
    <property type="protein sequence ID" value="GGH46402.1"/>
    <property type="molecule type" value="Genomic_DNA"/>
</dbReference>
<gene>
    <name evidence="1" type="ORF">GCM10008014_09050</name>
</gene>
<sequence>MEIEYKFNIVDITNKKTEGENLKFRIEFKEGYWADISYGNGKFKVTPGSDEDSEEIEKMIYNLNDNVSVLEREIRKRDLETMARLLD</sequence>
<keyword evidence="2" id="KW-1185">Reference proteome</keyword>
<protein>
    <submittedName>
        <fullName evidence="1">Uncharacterized protein</fullName>
    </submittedName>
</protein>
<evidence type="ECO:0000313" key="1">
    <source>
        <dbReference type="EMBL" id="GGH46402.1"/>
    </source>
</evidence>